<protein>
    <recommendedName>
        <fullName evidence="4">FLYWCH-type domain-containing protein</fullName>
    </recommendedName>
</protein>
<evidence type="ECO:0000256" key="3">
    <source>
        <dbReference type="ARBA" id="ARBA00022833"/>
    </source>
</evidence>
<evidence type="ECO:0000259" key="4">
    <source>
        <dbReference type="Pfam" id="PF04500"/>
    </source>
</evidence>
<sequence>MVTTTIQRLKLKYLPIWNLLLKIHFITSKKGYKLLVFEQYTYAQNFRSKNRVSWACSSRCSKKCNAQVRLTNDGELLVLNNEHTHPPPIFYVNEKGEYVRVTDKQMNKMVDEDEDMEYLDLNLEVKCEEEK</sequence>
<dbReference type="Gene3D" id="2.20.25.240">
    <property type="match status" value="1"/>
</dbReference>
<reference evidence="5 6" key="1">
    <citation type="submission" date="2024-06" db="EMBL/GenBank/DDBJ databases">
        <title>A chromosome-level genome assembly of beet webworm, Loxostege sticticalis.</title>
        <authorList>
            <person name="Zhang Y."/>
        </authorList>
    </citation>
    <scope>NUCLEOTIDE SEQUENCE [LARGE SCALE GENOMIC DNA]</scope>
    <source>
        <strain evidence="5">AQ028</strain>
        <tissue evidence="5">Male pupae</tissue>
    </source>
</reference>
<gene>
    <name evidence="5" type="ORF">ABMA28_001390</name>
</gene>
<comment type="caution">
    <text evidence="5">The sequence shown here is derived from an EMBL/GenBank/DDBJ whole genome shotgun (WGS) entry which is preliminary data.</text>
</comment>
<accession>A0ABD0T1Q6</accession>
<keyword evidence="1" id="KW-0479">Metal-binding</keyword>
<evidence type="ECO:0000256" key="1">
    <source>
        <dbReference type="ARBA" id="ARBA00022723"/>
    </source>
</evidence>
<keyword evidence="2" id="KW-0863">Zinc-finger</keyword>
<evidence type="ECO:0000313" key="6">
    <source>
        <dbReference type="Proteomes" id="UP001549921"/>
    </source>
</evidence>
<feature type="domain" description="FLYWCH-type" evidence="4">
    <location>
        <begin position="25"/>
        <end position="85"/>
    </location>
</feature>
<evidence type="ECO:0000313" key="5">
    <source>
        <dbReference type="EMBL" id="KAL0831860.1"/>
    </source>
</evidence>
<dbReference type="Pfam" id="PF04500">
    <property type="entry name" value="FLYWCH"/>
    <property type="match status" value="1"/>
</dbReference>
<dbReference type="AlphaFoldDB" id="A0ABD0T1Q6"/>
<dbReference type="GO" id="GO:0008270">
    <property type="term" value="F:zinc ion binding"/>
    <property type="evidence" value="ECO:0007669"/>
    <property type="project" value="UniProtKB-KW"/>
</dbReference>
<dbReference type="Proteomes" id="UP001549921">
    <property type="component" value="Unassembled WGS sequence"/>
</dbReference>
<proteinExistence type="predicted"/>
<dbReference type="InterPro" id="IPR007588">
    <property type="entry name" value="Znf_FLYWCH"/>
</dbReference>
<dbReference type="EMBL" id="JBEDNZ010000011">
    <property type="protein sequence ID" value="KAL0831860.1"/>
    <property type="molecule type" value="Genomic_DNA"/>
</dbReference>
<keyword evidence="3" id="KW-0862">Zinc</keyword>
<evidence type="ECO:0000256" key="2">
    <source>
        <dbReference type="ARBA" id="ARBA00022771"/>
    </source>
</evidence>
<organism evidence="5 6">
    <name type="scientific">Loxostege sticticalis</name>
    <name type="common">Beet webworm moth</name>
    <dbReference type="NCBI Taxonomy" id="481309"/>
    <lineage>
        <taxon>Eukaryota</taxon>
        <taxon>Metazoa</taxon>
        <taxon>Ecdysozoa</taxon>
        <taxon>Arthropoda</taxon>
        <taxon>Hexapoda</taxon>
        <taxon>Insecta</taxon>
        <taxon>Pterygota</taxon>
        <taxon>Neoptera</taxon>
        <taxon>Endopterygota</taxon>
        <taxon>Lepidoptera</taxon>
        <taxon>Glossata</taxon>
        <taxon>Ditrysia</taxon>
        <taxon>Pyraloidea</taxon>
        <taxon>Crambidae</taxon>
        <taxon>Pyraustinae</taxon>
        <taxon>Loxostege</taxon>
    </lineage>
</organism>
<name>A0ABD0T1Q6_LOXSC</name>